<dbReference type="InterPro" id="IPR015424">
    <property type="entry name" value="PyrdxlP-dep_Trfase"/>
</dbReference>
<dbReference type="InterPro" id="IPR015422">
    <property type="entry name" value="PyrdxlP-dep_Trfase_small"/>
</dbReference>
<dbReference type="EMBL" id="WWCN01000001">
    <property type="protein sequence ID" value="MYM21094.1"/>
    <property type="molecule type" value="Genomic_DNA"/>
</dbReference>
<comment type="caution">
    <text evidence="10">The sequence shown here is derived from an EMBL/GenBank/DDBJ whole genome shotgun (WGS) entry which is preliminary data.</text>
</comment>
<dbReference type="Pfam" id="PF01053">
    <property type="entry name" value="Cys_Met_Meta_PP"/>
    <property type="match status" value="1"/>
</dbReference>
<evidence type="ECO:0000313" key="11">
    <source>
        <dbReference type="Proteomes" id="UP000479335"/>
    </source>
</evidence>
<evidence type="ECO:0000256" key="1">
    <source>
        <dbReference type="ARBA" id="ARBA00001933"/>
    </source>
</evidence>
<dbReference type="SUPFAM" id="SSF53383">
    <property type="entry name" value="PLP-dependent transferases"/>
    <property type="match status" value="1"/>
</dbReference>
<dbReference type="Gene3D" id="3.90.1150.10">
    <property type="entry name" value="Aspartate Aminotransferase, domain 1"/>
    <property type="match status" value="1"/>
</dbReference>
<comment type="catalytic activity">
    <reaction evidence="6">
        <text>L,L-cystathionine + H2O = L-homocysteine + pyruvate + NH4(+)</text>
        <dbReference type="Rhea" id="RHEA:13965"/>
        <dbReference type="ChEBI" id="CHEBI:15361"/>
        <dbReference type="ChEBI" id="CHEBI:15377"/>
        <dbReference type="ChEBI" id="CHEBI:28938"/>
        <dbReference type="ChEBI" id="CHEBI:58161"/>
        <dbReference type="ChEBI" id="CHEBI:58199"/>
    </reaction>
</comment>
<reference evidence="10 11" key="1">
    <citation type="submission" date="2019-12" db="EMBL/GenBank/DDBJ databases">
        <title>Novel species isolated from a subtropical stream in China.</title>
        <authorList>
            <person name="Lu H."/>
        </authorList>
    </citation>
    <scope>NUCLEOTIDE SEQUENCE [LARGE SCALE GENOMIC DNA]</scope>
    <source>
        <strain evidence="10 11">FT135W</strain>
    </source>
</reference>
<dbReference type="InterPro" id="IPR000277">
    <property type="entry name" value="Cys/Met-Metab_PyrdxlP-dep_enz"/>
</dbReference>
<proteinExistence type="inferred from homology"/>
<dbReference type="PIRSF" id="PIRSF001434">
    <property type="entry name" value="CGS"/>
    <property type="match status" value="1"/>
</dbReference>
<comment type="similarity">
    <text evidence="2 9">Belongs to the trans-sulfuration enzymes family.</text>
</comment>
<evidence type="ECO:0000313" key="10">
    <source>
        <dbReference type="EMBL" id="MYM21094.1"/>
    </source>
</evidence>
<keyword evidence="11" id="KW-1185">Reference proteome</keyword>
<evidence type="ECO:0000256" key="7">
    <source>
        <dbReference type="ARBA" id="ARBA00047625"/>
    </source>
</evidence>
<dbReference type="AlphaFoldDB" id="A0A6L8K536"/>
<comment type="catalytic activity">
    <reaction evidence="7">
        <text>an S-substituted L-cysteine + H2O = a thiol + pyruvate + NH4(+)</text>
        <dbReference type="Rhea" id="RHEA:18121"/>
        <dbReference type="ChEBI" id="CHEBI:15361"/>
        <dbReference type="ChEBI" id="CHEBI:15377"/>
        <dbReference type="ChEBI" id="CHEBI:28938"/>
        <dbReference type="ChEBI" id="CHEBI:29256"/>
        <dbReference type="ChEBI" id="CHEBI:58717"/>
        <dbReference type="EC" id="4.4.1.13"/>
    </reaction>
</comment>
<evidence type="ECO:0000256" key="6">
    <source>
        <dbReference type="ARBA" id="ARBA00047517"/>
    </source>
</evidence>
<organism evidence="10 11">
    <name type="scientific">Duganella flavida</name>
    <dbReference type="NCBI Taxonomy" id="2692175"/>
    <lineage>
        <taxon>Bacteria</taxon>
        <taxon>Pseudomonadati</taxon>
        <taxon>Pseudomonadota</taxon>
        <taxon>Betaproteobacteria</taxon>
        <taxon>Burkholderiales</taxon>
        <taxon>Oxalobacteraceae</taxon>
        <taxon>Telluria group</taxon>
        <taxon>Duganella</taxon>
    </lineage>
</organism>
<feature type="modified residue" description="N6-(pyridoxal phosphate)lysine" evidence="8">
    <location>
        <position position="205"/>
    </location>
</feature>
<dbReference type="PROSITE" id="PS00868">
    <property type="entry name" value="CYS_MET_METAB_PP"/>
    <property type="match status" value="1"/>
</dbReference>
<dbReference type="Gene3D" id="3.40.640.10">
    <property type="entry name" value="Type I PLP-dependent aspartate aminotransferase-like (Major domain)"/>
    <property type="match status" value="1"/>
</dbReference>
<sequence>MADIATELLQPPEHIPAGFASLSQGVFHASTILFPDVASFLTRQEQAGVGYSYGQNGTPTHYALMEKLAQLEGGGHAVLVPSGLAAITLVSSCVLSHGDHVLLPAAVYGPTVDVTRELFGKWGVRCSTYPNDAGVGIAQFFEPRTRLVWVESPASNSLEMQDVPAIAAAARAHGALVAMDNTWATPLGFRPLDHGVDFSIQALTKYVGGHSDLLMGSVAVRDADRYRQLRDTAELLGYYVSPDECFLALRGLPTLALRLERHYASALKLAQALEGHPALASLHYPPLPSDPGHALWQRDFKLGSGLLSFTLRKRELAAVEKFVAALRYFRLGNSWGAVHSLVAVSPLRAPQQGWLVRLHVGLEDADDLMNDVLQALAGLTQ</sequence>
<dbReference type="FunFam" id="3.40.640.10:FF:000046">
    <property type="entry name" value="Cystathionine gamma-lyase"/>
    <property type="match status" value="1"/>
</dbReference>
<dbReference type="GO" id="GO:0047804">
    <property type="term" value="F:cysteine-S-conjugate beta-lyase activity"/>
    <property type="evidence" value="ECO:0007669"/>
    <property type="project" value="UniProtKB-EC"/>
</dbReference>
<keyword evidence="4 10" id="KW-0456">Lyase</keyword>
<evidence type="ECO:0000256" key="4">
    <source>
        <dbReference type="ARBA" id="ARBA00023239"/>
    </source>
</evidence>
<dbReference type="GO" id="GO:0019450">
    <property type="term" value="P:L-cysteine catabolic process to pyruvate"/>
    <property type="evidence" value="ECO:0007669"/>
    <property type="project" value="TreeGrafter"/>
</dbReference>
<evidence type="ECO:0000256" key="3">
    <source>
        <dbReference type="ARBA" id="ARBA00022898"/>
    </source>
</evidence>
<evidence type="ECO:0000256" key="8">
    <source>
        <dbReference type="PIRSR" id="PIRSR001434-2"/>
    </source>
</evidence>
<gene>
    <name evidence="10" type="ORF">GTP46_00330</name>
</gene>
<accession>A0A6L8K536</accession>
<dbReference type="InterPro" id="IPR015421">
    <property type="entry name" value="PyrdxlP-dep_Trfase_major"/>
</dbReference>
<name>A0A6L8K536_9BURK</name>
<dbReference type="RefSeq" id="WP_161004658.1">
    <property type="nucleotide sequence ID" value="NZ_WWCN01000001.1"/>
</dbReference>
<keyword evidence="3 8" id="KW-0663">Pyridoxal phosphate</keyword>
<dbReference type="GO" id="GO:0030170">
    <property type="term" value="F:pyridoxal phosphate binding"/>
    <property type="evidence" value="ECO:0007669"/>
    <property type="project" value="InterPro"/>
</dbReference>
<dbReference type="Proteomes" id="UP000479335">
    <property type="component" value="Unassembled WGS sequence"/>
</dbReference>
<dbReference type="PANTHER" id="PTHR43500:SF1">
    <property type="entry name" value="CYSTATHIONINE BETA-LYASE-RELATED"/>
    <property type="match status" value="1"/>
</dbReference>
<dbReference type="InterPro" id="IPR006233">
    <property type="entry name" value="Cys_b_lyase_bac"/>
</dbReference>
<evidence type="ECO:0000256" key="9">
    <source>
        <dbReference type="RuleBase" id="RU362118"/>
    </source>
</evidence>
<evidence type="ECO:0000256" key="2">
    <source>
        <dbReference type="ARBA" id="ARBA00009077"/>
    </source>
</evidence>
<comment type="pathway">
    <text evidence="5">Amino-acid biosynthesis; L-methionine biosynthesis via de novo pathway; L-homocysteine from L-cystathionine: step 1/1.</text>
</comment>
<protein>
    <submittedName>
        <fullName evidence="10">Cystathionine beta-lyase</fullName>
    </submittedName>
</protein>
<evidence type="ECO:0000256" key="5">
    <source>
        <dbReference type="ARBA" id="ARBA00046315"/>
    </source>
</evidence>
<dbReference type="PANTHER" id="PTHR43500">
    <property type="entry name" value="CYSTATHIONINE BETA-LYASE-RELATED"/>
    <property type="match status" value="1"/>
</dbReference>
<dbReference type="GO" id="GO:0019346">
    <property type="term" value="P:transsulfuration"/>
    <property type="evidence" value="ECO:0007669"/>
    <property type="project" value="InterPro"/>
</dbReference>
<comment type="cofactor">
    <cofactor evidence="1 9">
        <name>pyridoxal 5'-phosphate</name>
        <dbReference type="ChEBI" id="CHEBI:597326"/>
    </cofactor>
</comment>
<dbReference type="InterPro" id="IPR054542">
    <property type="entry name" value="Cys_met_metab_PP"/>
</dbReference>